<feature type="transmembrane region" description="Helical" evidence="1">
    <location>
        <begin position="124"/>
        <end position="145"/>
    </location>
</feature>
<reference evidence="2 3" key="1">
    <citation type="journal article" date="2022" name="Nat. Genet.">
        <title>Improved pea reference genome and pan-genome highlight genomic features and evolutionary characteristics.</title>
        <authorList>
            <person name="Yang T."/>
            <person name="Liu R."/>
            <person name="Luo Y."/>
            <person name="Hu S."/>
            <person name="Wang D."/>
            <person name="Wang C."/>
            <person name="Pandey M.K."/>
            <person name="Ge S."/>
            <person name="Xu Q."/>
            <person name="Li N."/>
            <person name="Li G."/>
            <person name="Huang Y."/>
            <person name="Saxena R.K."/>
            <person name="Ji Y."/>
            <person name="Li M."/>
            <person name="Yan X."/>
            <person name="He Y."/>
            <person name="Liu Y."/>
            <person name="Wang X."/>
            <person name="Xiang C."/>
            <person name="Varshney R.K."/>
            <person name="Ding H."/>
            <person name="Gao S."/>
            <person name="Zong X."/>
        </authorList>
    </citation>
    <scope>NUCLEOTIDE SEQUENCE [LARGE SCALE GENOMIC DNA]</scope>
    <source>
        <strain evidence="2 3">cv. Zhongwan 6</strain>
    </source>
</reference>
<feature type="transmembrane region" description="Helical" evidence="1">
    <location>
        <begin position="69"/>
        <end position="88"/>
    </location>
</feature>
<dbReference type="PANTHER" id="PTHR33116:SF80">
    <property type="entry name" value="REVERSE TRANSCRIPTASE ZINC-BINDING DOMAIN-CONTAINING PROTEIN"/>
    <property type="match status" value="1"/>
</dbReference>
<gene>
    <name evidence="2" type="ORF">KIW84_040542</name>
</gene>
<keyword evidence="3" id="KW-1185">Reference proteome</keyword>
<sequence length="210" mass="23541">MVDKIKIKQAAWKVSLLNFAGRLQLLKSVVYGMLINSITIYAWPLSLIKELNKCIQNFLWSGDLNNMKLVTMVWSTIYTPIYAPFGVVSKISDVPLVNVLNIHANVNHNLKATLVISLSTPNGAALYAFNNFSLACLIISSKLIFPWSRLCIGFCGITLVQACFLLRMHMPFVPLNRLLKPGLSWFGTLLSFLPASSWFRDVSTIKCQLT</sequence>
<dbReference type="Proteomes" id="UP001058974">
    <property type="component" value="Chromosome 4"/>
</dbReference>
<keyword evidence="1" id="KW-0472">Membrane</keyword>
<feature type="transmembrane region" description="Helical" evidence="1">
    <location>
        <begin position="29"/>
        <end position="48"/>
    </location>
</feature>
<evidence type="ECO:0000256" key="1">
    <source>
        <dbReference type="SAM" id="Phobius"/>
    </source>
</evidence>
<evidence type="ECO:0000313" key="3">
    <source>
        <dbReference type="Proteomes" id="UP001058974"/>
    </source>
</evidence>
<dbReference type="EMBL" id="JAMSHJ010000004">
    <property type="protein sequence ID" value="KAI5415123.1"/>
    <property type="molecule type" value="Genomic_DNA"/>
</dbReference>
<dbReference type="AlphaFoldDB" id="A0A9D4X5I4"/>
<name>A0A9D4X5I4_PEA</name>
<keyword evidence="1" id="KW-0812">Transmembrane</keyword>
<protein>
    <submittedName>
        <fullName evidence="2">Uncharacterized protein</fullName>
    </submittedName>
</protein>
<feature type="transmembrane region" description="Helical" evidence="1">
    <location>
        <begin position="182"/>
        <end position="199"/>
    </location>
</feature>
<keyword evidence="1" id="KW-1133">Transmembrane helix</keyword>
<dbReference type="PANTHER" id="PTHR33116">
    <property type="entry name" value="REVERSE TRANSCRIPTASE ZINC-BINDING DOMAIN-CONTAINING PROTEIN-RELATED-RELATED"/>
    <property type="match status" value="1"/>
</dbReference>
<comment type="caution">
    <text evidence="2">The sequence shown here is derived from an EMBL/GenBank/DDBJ whole genome shotgun (WGS) entry which is preliminary data.</text>
</comment>
<evidence type="ECO:0000313" key="2">
    <source>
        <dbReference type="EMBL" id="KAI5415123.1"/>
    </source>
</evidence>
<dbReference type="Gramene" id="Psat04G0054200-T1">
    <property type="protein sequence ID" value="KAI5415123.1"/>
    <property type="gene ID" value="KIW84_040542"/>
</dbReference>
<accession>A0A9D4X5I4</accession>
<feature type="transmembrane region" description="Helical" evidence="1">
    <location>
        <begin position="150"/>
        <end position="170"/>
    </location>
</feature>
<proteinExistence type="predicted"/>
<organism evidence="2 3">
    <name type="scientific">Pisum sativum</name>
    <name type="common">Garden pea</name>
    <name type="synonym">Lathyrus oleraceus</name>
    <dbReference type="NCBI Taxonomy" id="3888"/>
    <lineage>
        <taxon>Eukaryota</taxon>
        <taxon>Viridiplantae</taxon>
        <taxon>Streptophyta</taxon>
        <taxon>Embryophyta</taxon>
        <taxon>Tracheophyta</taxon>
        <taxon>Spermatophyta</taxon>
        <taxon>Magnoliopsida</taxon>
        <taxon>eudicotyledons</taxon>
        <taxon>Gunneridae</taxon>
        <taxon>Pentapetalae</taxon>
        <taxon>rosids</taxon>
        <taxon>fabids</taxon>
        <taxon>Fabales</taxon>
        <taxon>Fabaceae</taxon>
        <taxon>Papilionoideae</taxon>
        <taxon>50 kb inversion clade</taxon>
        <taxon>NPAAA clade</taxon>
        <taxon>Hologalegina</taxon>
        <taxon>IRL clade</taxon>
        <taxon>Fabeae</taxon>
        <taxon>Lathyrus</taxon>
    </lineage>
</organism>